<feature type="transmembrane region" description="Helical" evidence="1">
    <location>
        <begin position="61"/>
        <end position="81"/>
    </location>
</feature>
<keyword evidence="3" id="KW-1185">Reference proteome</keyword>
<evidence type="ECO:0008006" key="4">
    <source>
        <dbReference type="Google" id="ProtNLM"/>
    </source>
</evidence>
<dbReference type="EMBL" id="SMMX01000029">
    <property type="protein sequence ID" value="TDA20168.1"/>
    <property type="molecule type" value="Genomic_DNA"/>
</dbReference>
<evidence type="ECO:0000313" key="2">
    <source>
        <dbReference type="EMBL" id="TDA20168.1"/>
    </source>
</evidence>
<proteinExistence type="predicted"/>
<keyword evidence="1" id="KW-0812">Transmembrane</keyword>
<keyword evidence="1" id="KW-0472">Membrane</keyword>
<evidence type="ECO:0000256" key="1">
    <source>
        <dbReference type="SAM" id="Phobius"/>
    </source>
</evidence>
<reference evidence="2 3" key="1">
    <citation type="journal article" date="2016" name="Nat. Microbiol.">
        <title>The Mouse Intestinal Bacterial Collection (miBC) provides host-specific insight into cultured diversity and functional potential of the gut microbiota.</title>
        <authorList>
            <person name="Lagkouvardos I."/>
            <person name="Pukall R."/>
            <person name="Abt B."/>
            <person name="Foesel B.U."/>
            <person name="Meier-Kolthoff J.P."/>
            <person name="Kumar N."/>
            <person name="Bresciani A."/>
            <person name="Martinez I."/>
            <person name="Just S."/>
            <person name="Ziegler C."/>
            <person name="Brugiroux S."/>
            <person name="Garzetti D."/>
            <person name="Wenning M."/>
            <person name="Bui T.P."/>
            <person name="Wang J."/>
            <person name="Hugenholtz F."/>
            <person name="Plugge C.M."/>
            <person name="Peterson D.A."/>
            <person name="Hornef M.W."/>
            <person name="Baines J.F."/>
            <person name="Smidt H."/>
            <person name="Walter J."/>
            <person name="Kristiansen K."/>
            <person name="Nielsen H.B."/>
            <person name="Haller D."/>
            <person name="Overmann J."/>
            <person name="Stecher B."/>
            <person name="Clavel T."/>
        </authorList>
    </citation>
    <scope>NUCLEOTIDE SEQUENCE [LARGE SCALE GENOMIC DNA]</scope>
    <source>
        <strain evidence="2 3">DSM 28560</strain>
    </source>
</reference>
<feature type="transmembrane region" description="Helical" evidence="1">
    <location>
        <begin position="6"/>
        <end position="27"/>
    </location>
</feature>
<dbReference type="AlphaFoldDB" id="A0A4R4FA27"/>
<gene>
    <name evidence="2" type="ORF">E1963_18450</name>
</gene>
<dbReference type="Proteomes" id="UP000295710">
    <property type="component" value="Unassembled WGS sequence"/>
</dbReference>
<name>A0A4R4FA27_9FIRM</name>
<sequence>MAELIITVICALLAVLCLIYGIFAWHYRGPILMNKYLLASDEEKRALARQPKEERNADYRYAAKISFAIALMWLMAGLGIITDILLMWLSVIAAIVLVNYALAELFRNNRS</sequence>
<protein>
    <recommendedName>
        <fullName evidence="4">DUF3784 domain-containing protein</fullName>
    </recommendedName>
</protein>
<dbReference type="RefSeq" id="WP_132281319.1">
    <property type="nucleotide sequence ID" value="NZ_JAOBST010000061.1"/>
</dbReference>
<keyword evidence="1" id="KW-1133">Transmembrane helix</keyword>
<comment type="caution">
    <text evidence="2">The sequence shown here is derived from an EMBL/GenBank/DDBJ whole genome shotgun (WGS) entry which is preliminary data.</text>
</comment>
<feature type="transmembrane region" description="Helical" evidence="1">
    <location>
        <begin position="87"/>
        <end position="106"/>
    </location>
</feature>
<organism evidence="2 3">
    <name type="scientific">Extibacter muris</name>
    <dbReference type="NCBI Taxonomy" id="1796622"/>
    <lineage>
        <taxon>Bacteria</taxon>
        <taxon>Bacillati</taxon>
        <taxon>Bacillota</taxon>
        <taxon>Clostridia</taxon>
        <taxon>Lachnospirales</taxon>
        <taxon>Lachnospiraceae</taxon>
        <taxon>Extibacter</taxon>
    </lineage>
</organism>
<evidence type="ECO:0000313" key="3">
    <source>
        <dbReference type="Proteomes" id="UP000295710"/>
    </source>
</evidence>
<accession>A0A4R4FA27</accession>